<name>A0A813EXD3_POLGL</name>
<evidence type="ECO:0000313" key="2">
    <source>
        <dbReference type="EMBL" id="CAE8602885.1"/>
    </source>
</evidence>
<dbReference type="Proteomes" id="UP000654075">
    <property type="component" value="Unassembled WGS sequence"/>
</dbReference>
<organism evidence="2 3">
    <name type="scientific">Polarella glacialis</name>
    <name type="common">Dinoflagellate</name>
    <dbReference type="NCBI Taxonomy" id="89957"/>
    <lineage>
        <taxon>Eukaryota</taxon>
        <taxon>Sar</taxon>
        <taxon>Alveolata</taxon>
        <taxon>Dinophyceae</taxon>
        <taxon>Suessiales</taxon>
        <taxon>Suessiaceae</taxon>
        <taxon>Polarella</taxon>
    </lineage>
</organism>
<dbReference type="AlphaFoldDB" id="A0A813EXD3"/>
<dbReference type="EMBL" id="CAJNNV010014776">
    <property type="protein sequence ID" value="CAE8602885.1"/>
    <property type="molecule type" value="Genomic_DNA"/>
</dbReference>
<dbReference type="GO" id="GO:0046872">
    <property type="term" value="F:metal ion binding"/>
    <property type="evidence" value="ECO:0007669"/>
    <property type="project" value="UniProtKB-KW"/>
</dbReference>
<dbReference type="InterPro" id="IPR018527">
    <property type="entry name" value="Rubredoxin_Fe_BS"/>
</dbReference>
<protein>
    <submittedName>
        <fullName evidence="2">Uncharacterized protein</fullName>
    </submittedName>
</protein>
<reference evidence="2" key="1">
    <citation type="submission" date="2021-02" db="EMBL/GenBank/DDBJ databases">
        <authorList>
            <person name="Dougan E. K."/>
            <person name="Rhodes N."/>
            <person name="Thang M."/>
            <person name="Chan C."/>
        </authorList>
    </citation>
    <scope>NUCLEOTIDE SEQUENCE</scope>
</reference>
<evidence type="ECO:0000256" key="1">
    <source>
        <dbReference type="ARBA" id="ARBA00022723"/>
    </source>
</evidence>
<accession>A0A813EXD3</accession>
<comment type="caution">
    <text evidence="2">The sequence shown here is derived from an EMBL/GenBank/DDBJ whole genome shotgun (WGS) entry which is preliminary data.</text>
</comment>
<proteinExistence type="predicted"/>
<evidence type="ECO:0000313" key="3">
    <source>
        <dbReference type="Proteomes" id="UP000654075"/>
    </source>
</evidence>
<keyword evidence="1" id="KW-0479">Metal-binding</keyword>
<feature type="non-terminal residue" evidence="2">
    <location>
        <position position="164"/>
    </location>
</feature>
<dbReference type="PROSITE" id="PS00202">
    <property type="entry name" value="RUBREDOXIN"/>
    <property type="match status" value="1"/>
</dbReference>
<sequence>EPEILETGLRPAPRVIGALEPRDLKRGTPGLHERNDILRRSRTRRSSETKLLLPNFSETPVQTRLVSILSLMSRWNFQVSSKTCGCCALHAVAKEVVFATNLLKHKKCLDLADSLCNDWQCPRCGILDLDAETAGFQEDTGLCETCPLPSAPSLLPRPLGLSPV</sequence>
<keyword evidence="3" id="KW-1185">Reference proteome</keyword>
<gene>
    <name evidence="2" type="ORF">PGLA1383_LOCUS21117</name>
</gene>